<dbReference type="PANTHER" id="PTHR42894:SF1">
    <property type="entry name" value="N-(5'-PHOSPHORIBOSYL)ANTHRANILATE ISOMERASE"/>
    <property type="match status" value="1"/>
</dbReference>
<gene>
    <name evidence="9" type="primary">trpF</name>
    <name evidence="11" type="ORF">GCM10010918_08510</name>
</gene>
<dbReference type="EMBL" id="BMHY01000001">
    <property type="protein sequence ID" value="GGG57739.1"/>
    <property type="molecule type" value="Genomic_DNA"/>
</dbReference>
<dbReference type="Gene3D" id="3.20.20.70">
    <property type="entry name" value="Aldolase class I"/>
    <property type="match status" value="1"/>
</dbReference>
<organism evidence="11 12">
    <name type="scientific">Paenibacillus radicis</name>
    <name type="common">ex Gao et al. 2016</name>
    <dbReference type="NCBI Taxonomy" id="1737354"/>
    <lineage>
        <taxon>Bacteria</taxon>
        <taxon>Bacillati</taxon>
        <taxon>Bacillota</taxon>
        <taxon>Bacilli</taxon>
        <taxon>Bacillales</taxon>
        <taxon>Paenibacillaceae</taxon>
        <taxon>Paenibacillus</taxon>
    </lineage>
</organism>
<reference evidence="11 12" key="1">
    <citation type="journal article" date="2014" name="Int. J. Syst. Evol. Microbiol.">
        <title>Complete genome sequence of Corynebacterium casei LMG S-19264T (=DSM 44701T), isolated from a smear-ripened cheese.</title>
        <authorList>
            <consortium name="US DOE Joint Genome Institute (JGI-PGF)"/>
            <person name="Walter F."/>
            <person name="Albersmeier A."/>
            <person name="Kalinowski J."/>
            <person name="Ruckert C."/>
        </authorList>
    </citation>
    <scope>NUCLEOTIDE SEQUENCE [LARGE SCALE GENOMIC DNA]</scope>
    <source>
        <strain evidence="11 12">CGMCC 1.15286</strain>
    </source>
</reference>
<dbReference type="GO" id="GO:0004640">
    <property type="term" value="F:phosphoribosylanthranilate isomerase activity"/>
    <property type="evidence" value="ECO:0007669"/>
    <property type="project" value="UniProtKB-UniRule"/>
</dbReference>
<keyword evidence="8 9" id="KW-0413">Isomerase</keyword>
<dbReference type="Proteomes" id="UP000600247">
    <property type="component" value="Unassembled WGS sequence"/>
</dbReference>
<evidence type="ECO:0000256" key="4">
    <source>
        <dbReference type="ARBA" id="ARBA00022272"/>
    </source>
</evidence>
<evidence type="ECO:0000256" key="2">
    <source>
        <dbReference type="ARBA" id="ARBA00004664"/>
    </source>
</evidence>
<dbReference type="PANTHER" id="PTHR42894">
    <property type="entry name" value="N-(5'-PHOSPHORIBOSYL)ANTHRANILATE ISOMERASE"/>
    <property type="match status" value="1"/>
</dbReference>
<sequence length="178" mass="19076">MLVQAAKQLRAADGQPPQTVGVFVNASAEELRHAVSTAGLDVVQLHGEESPGFCRNVKQELGVDVWKVFSIRPETTEPPQSAEEKLAPYKGVIDAVLIDTAGGGTGVAFDWQVIAEYRAAANAIGVPLYVAGGLHPDNVTELLDGYMPDGIDVSSGVETEGHKDIDKIRLFVRKVIER</sequence>
<dbReference type="InterPro" id="IPR044643">
    <property type="entry name" value="TrpF_fam"/>
</dbReference>
<dbReference type="HAMAP" id="MF_00135">
    <property type="entry name" value="PRAI"/>
    <property type="match status" value="1"/>
</dbReference>
<proteinExistence type="inferred from homology"/>
<evidence type="ECO:0000256" key="8">
    <source>
        <dbReference type="ARBA" id="ARBA00023235"/>
    </source>
</evidence>
<comment type="caution">
    <text evidence="11">The sequence shown here is derived from an EMBL/GenBank/DDBJ whole genome shotgun (WGS) entry which is preliminary data.</text>
</comment>
<comment type="pathway">
    <text evidence="2 9">Amino-acid biosynthesis; L-tryptophan biosynthesis; L-tryptophan from chorismate: step 3/5.</text>
</comment>
<evidence type="ECO:0000256" key="3">
    <source>
        <dbReference type="ARBA" id="ARBA00012572"/>
    </source>
</evidence>
<keyword evidence="7 9" id="KW-0057">Aromatic amino acid biosynthesis</keyword>
<dbReference type="SUPFAM" id="SSF51366">
    <property type="entry name" value="Ribulose-phoshate binding barrel"/>
    <property type="match status" value="1"/>
</dbReference>
<evidence type="ECO:0000313" key="11">
    <source>
        <dbReference type="EMBL" id="GGG57739.1"/>
    </source>
</evidence>
<evidence type="ECO:0000259" key="10">
    <source>
        <dbReference type="Pfam" id="PF00697"/>
    </source>
</evidence>
<evidence type="ECO:0000256" key="6">
    <source>
        <dbReference type="ARBA" id="ARBA00022822"/>
    </source>
</evidence>
<dbReference type="CDD" id="cd00405">
    <property type="entry name" value="PRAI"/>
    <property type="match status" value="1"/>
</dbReference>
<evidence type="ECO:0000256" key="7">
    <source>
        <dbReference type="ARBA" id="ARBA00023141"/>
    </source>
</evidence>
<evidence type="ECO:0000313" key="12">
    <source>
        <dbReference type="Proteomes" id="UP000600247"/>
    </source>
</evidence>
<evidence type="ECO:0000256" key="1">
    <source>
        <dbReference type="ARBA" id="ARBA00001164"/>
    </source>
</evidence>
<protein>
    <recommendedName>
        <fullName evidence="4 9">N-(5'-phosphoribosyl)anthranilate isomerase</fullName>
        <shortName evidence="9">PRAI</shortName>
        <ecNumber evidence="3 9">5.3.1.24</ecNumber>
    </recommendedName>
</protein>
<evidence type="ECO:0000256" key="5">
    <source>
        <dbReference type="ARBA" id="ARBA00022605"/>
    </source>
</evidence>
<keyword evidence="6 9" id="KW-0822">Tryptophan biosynthesis</keyword>
<keyword evidence="5 9" id="KW-0028">Amino-acid biosynthesis</keyword>
<dbReference type="EC" id="5.3.1.24" evidence="3 9"/>
<dbReference type="InterPro" id="IPR011060">
    <property type="entry name" value="RibuloseP-bd_barrel"/>
</dbReference>
<comment type="similarity">
    <text evidence="9">Belongs to the TrpF family.</text>
</comment>
<name>A0A917GVN4_9BACL</name>
<keyword evidence="12" id="KW-1185">Reference proteome</keyword>
<dbReference type="AlphaFoldDB" id="A0A917GVN4"/>
<dbReference type="Pfam" id="PF00697">
    <property type="entry name" value="PRAI"/>
    <property type="match status" value="1"/>
</dbReference>
<evidence type="ECO:0000256" key="9">
    <source>
        <dbReference type="HAMAP-Rule" id="MF_00135"/>
    </source>
</evidence>
<accession>A0A917GVN4</accession>
<dbReference type="GO" id="GO:0000162">
    <property type="term" value="P:L-tryptophan biosynthetic process"/>
    <property type="evidence" value="ECO:0007669"/>
    <property type="project" value="UniProtKB-UniRule"/>
</dbReference>
<dbReference type="InterPro" id="IPR001240">
    <property type="entry name" value="PRAI_dom"/>
</dbReference>
<feature type="domain" description="N-(5'phosphoribosyl) anthranilate isomerase (PRAI)" evidence="10">
    <location>
        <begin position="13"/>
        <end position="173"/>
    </location>
</feature>
<comment type="catalytic activity">
    <reaction evidence="1 9">
        <text>N-(5-phospho-beta-D-ribosyl)anthranilate = 1-(2-carboxyphenylamino)-1-deoxy-D-ribulose 5-phosphate</text>
        <dbReference type="Rhea" id="RHEA:21540"/>
        <dbReference type="ChEBI" id="CHEBI:18277"/>
        <dbReference type="ChEBI" id="CHEBI:58613"/>
        <dbReference type="EC" id="5.3.1.24"/>
    </reaction>
</comment>
<dbReference type="InterPro" id="IPR013785">
    <property type="entry name" value="Aldolase_TIM"/>
</dbReference>